<dbReference type="PANTHER" id="PTHR40763:SF4">
    <property type="entry name" value="DUF1707 DOMAIN-CONTAINING PROTEIN"/>
    <property type="match status" value="1"/>
</dbReference>
<evidence type="ECO:0000259" key="1">
    <source>
        <dbReference type="Pfam" id="PF08044"/>
    </source>
</evidence>
<dbReference type="InterPro" id="IPR012551">
    <property type="entry name" value="DUF1707_SHOCT-like"/>
</dbReference>
<dbReference type="PATRIC" id="fig|136857.5.peg.379"/>
<keyword evidence="3" id="KW-1185">Reference proteome</keyword>
<dbReference type="OrthoDB" id="3625082at2"/>
<dbReference type="RefSeq" id="WP_047252296.1">
    <property type="nucleotide sequence ID" value="NZ_CP011545.1"/>
</dbReference>
<dbReference type="STRING" id="136857.CTEST_01940"/>
<gene>
    <name evidence="2" type="ORF">CTEST_01940</name>
</gene>
<name>A0A0G3H7N0_9CORY</name>
<protein>
    <submittedName>
        <fullName evidence="2">Putative DUF1707 family protein/predicted membrane protein (DUF2154)</fullName>
    </submittedName>
</protein>
<feature type="domain" description="DUF1707" evidence="1">
    <location>
        <begin position="7"/>
        <end position="58"/>
    </location>
</feature>
<sequence length="213" mass="22936">MTDNPHIRASDDERNRVIAALSEAFAQGRIDYAELDERTEQVWRCRYREELITPLEDLFPDPTVVLDTAVPAVIPHRAVSPASTQVTGESGGSEMSLSMMGGNEKSGDWLCAPRHTSLTVMGGNYLDLRSARLTSRETEIVAVAVMGGIEIVVPEDVRVVSSGLGIMGGFGITTGKRVTTRMNDLPADAPVIRVSGVGLMGSVTVVRKPRKAT</sequence>
<reference evidence="3" key="2">
    <citation type="submission" date="2015-05" db="EMBL/GenBank/DDBJ databases">
        <title>Complete genome sequence of Corynebacterium testudinoris DSM 44614, recovered from necrotic lesions in the mouth of a tortoise.</title>
        <authorList>
            <person name="Ruckert C."/>
            <person name="Albersmeier A."/>
            <person name="Winkler A."/>
            <person name="Tauch A."/>
        </authorList>
    </citation>
    <scope>NUCLEOTIDE SEQUENCE [LARGE SCALE GENOMIC DNA]</scope>
    <source>
        <strain evidence="3">DSM 44614</strain>
    </source>
</reference>
<dbReference type="KEGG" id="cted:CTEST_01940"/>
<proteinExistence type="predicted"/>
<reference evidence="2 3" key="1">
    <citation type="journal article" date="2015" name="Genome Announc.">
        <title>Complete Genome Sequence of the Type Strain Corynebacterium testudinoris DSM 44614, Recovered from Necrotic Lesions in the Mouth of a Tortoise.</title>
        <authorList>
            <person name="Ruckert C."/>
            <person name="Kriete M."/>
            <person name="Jaenicke S."/>
            <person name="Winkler A."/>
            <person name="Tauch A."/>
        </authorList>
    </citation>
    <scope>NUCLEOTIDE SEQUENCE [LARGE SCALE GENOMIC DNA]</scope>
    <source>
        <strain evidence="2 3">DSM 44614</strain>
    </source>
</reference>
<evidence type="ECO:0000313" key="3">
    <source>
        <dbReference type="Proteomes" id="UP000035540"/>
    </source>
</evidence>
<dbReference type="PANTHER" id="PTHR40763">
    <property type="entry name" value="MEMBRANE PROTEIN-RELATED"/>
    <property type="match status" value="1"/>
</dbReference>
<dbReference type="Pfam" id="PF08044">
    <property type="entry name" value="DUF1707"/>
    <property type="match status" value="1"/>
</dbReference>
<evidence type="ECO:0000313" key="2">
    <source>
        <dbReference type="EMBL" id="AKK07843.1"/>
    </source>
</evidence>
<dbReference type="AlphaFoldDB" id="A0A0G3H7N0"/>
<accession>A0A0G3H7N0</accession>
<dbReference type="EMBL" id="CP011545">
    <property type="protein sequence ID" value="AKK07843.1"/>
    <property type="molecule type" value="Genomic_DNA"/>
</dbReference>
<dbReference type="Proteomes" id="UP000035540">
    <property type="component" value="Chromosome"/>
</dbReference>
<organism evidence="2 3">
    <name type="scientific">Corynebacterium testudinoris</name>
    <dbReference type="NCBI Taxonomy" id="136857"/>
    <lineage>
        <taxon>Bacteria</taxon>
        <taxon>Bacillati</taxon>
        <taxon>Actinomycetota</taxon>
        <taxon>Actinomycetes</taxon>
        <taxon>Mycobacteriales</taxon>
        <taxon>Corynebacteriaceae</taxon>
        <taxon>Corynebacterium</taxon>
    </lineage>
</organism>